<dbReference type="Proteomes" id="UP001271890">
    <property type="component" value="Unassembled WGS sequence"/>
</dbReference>
<dbReference type="Pfam" id="PF25136">
    <property type="entry name" value="DUF7823"/>
    <property type="match status" value="1"/>
</dbReference>
<gene>
    <name evidence="3" type="ORF">FE392_18375</name>
</gene>
<protein>
    <submittedName>
        <fullName evidence="3">DUF2829 domain-containing protein</fullName>
    </submittedName>
</protein>
<dbReference type="Pfam" id="PF11195">
    <property type="entry name" value="Tad2-like"/>
    <property type="match status" value="1"/>
</dbReference>
<evidence type="ECO:0000259" key="1">
    <source>
        <dbReference type="Pfam" id="PF11195"/>
    </source>
</evidence>
<feature type="domain" description="DUF7823" evidence="2">
    <location>
        <begin position="142"/>
        <end position="253"/>
    </location>
</feature>
<organism evidence="3 4">
    <name type="scientific">Xenorhabdus santafensis</name>
    <dbReference type="NCBI Taxonomy" id="2582833"/>
    <lineage>
        <taxon>Bacteria</taxon>
        <taxon>Pseudomonadati</taxon>
        <taxon>Pseudomonadota</taxon>
        <taxon>Gammaproteobacteria</taxon>
        <taxon>Enterobacterales</taxon>
        <taxon>Morganellaceae</taxon>
        <taxon>Xenorhabdus</taxon>
    </lineage>
</organism>
<dbReference type="InterPro" id="IPR056725">
    <property type="entry name" value="DUF7823"/>
</dbReference>
<evidence type="ECO:0000259" key="2">
    <source>
        <dbReference type="Pfam" id="PF25136"/>
    </source>
</evidence>
<evidence type="ECO:0000313" key="4">
    <source>
        <dbReference type="Proteomes" id="UP001271890"/>
    </source>
</evidence>
<proteinExistence type="predicted"/>
<dbReference type="EMBL" id="VCDN01000109">
    <property type="protein sequence ID" value="MDX7989249.1"/>
    <property type="molecule type" value="Genomic_DNA"/>
</dbReference>
<dbReference type="RefSeq" id="WP_319931620.1">
    <property type="nucleotide sequence ID" value="NZ_VCDN01000109.1"/>
</dbReference>
<feature type="domain" description="Thoeris anti-defense 2-like" evidence="1">
    <location>
        <begin position="38"/>
        <end position="103"/>
    </location>
</feature>
<keyword evidence="4" id="KW-1185">Reference proteome</keyword>
<name>A0ABU4SEM8_9GAMM</name>
<comment type="caution">
    <text evidence="3">The sequence shown here is derived from an EMBL/GenBank/DDBJ whole genome shotgun (WGS) entry which is preliminary data.</text>
</comment>
<sequence>MSEVNKLDDKQCPFDPDLYHYKQQIDIEVDNVAPDGSLPWALMQVYVGKVLSRNQWNSNEYIQLSAKNDGSEPIHIEKHDQQSFPFPWEPTPEDLMACDWKLVKTEDCMLSFDLTVGTKESDYFNNTGWGYILGGMVGWPNTVGALNINENNTTDIARITGFNWGKNNIFYINLSTKQDTESYQNIGLLFQNKELQVIVNNKSYNLGKAYLGHHENGGPYDYEFSYQNSEAQKLGDLLIQNVGKTLHFCLNWK</sequence>
<dbReference type="InterPro" id="IPR021361">
    <property type="entry name" value="Tad2-like_dom"/>
</dbReference>
<reference evidence="4" key="1">
    <citation type="journal article" date="2024" name="Toxins">
        <title>Genome Sequence Analysis of Native Xenorhabdus Strains Isolated from Entomopathogenic Nematodes in Argentina.</title>
        <authorList>
            <person name="Palma L."/>
            <person name="Frizzo L."/>
            <person name="Kaiser S."/>
            <person name="Berry C."/>
            <person name="Caballero P."/>
            <person name="Bode H.B."/>
            <person name="Del Valle E.E."/>
        </authorList>
    </citation>
    <scope>NUCLEOTIDE SEQUENCE [LARGE SCALE GENOMIC DNA]</scope>
    <source>
        <strain evidence="4">12</strain>
    </source>
</reference>
<accession>A0ABU4SEM8</accession>
<evidence type="ECO:0000313" key="3">
    <source>
        <dbReference type="EMBL" id="MDX7989249.1"/>
    </source>
</evidence>